<organism evidence="1 2">
    <name type="scientific">Leptomonas pyrrhocoris</name>
    <name type="common">Firebug parasite</name>
    <dbReference type="NCBI Taxonomy" id="157538"/>
    <lineage>
        <taxon>Eukaryota</taxon>
        <taxon>Discoba</taxon>
        <taxon>Euglenozoa</taxon>
        <taxon>Kinetoplastea</taxon>
        <taxon>Metakinetoplastina</taxon>
        <taxon>Trypanosomatida</taxon>
        <taxon>Trypanosomatidae</taxon>
        <taxon>Leishmaniinae</taxon>
        <taxon>Leptomonas</taxon>
    </lineage>
</organism>
<dbReference type="AlphaFoldDB" id="A0A0N0DT87"/>
<dbReference type="VEuPathDB" id="TriTrypDB:LpyrH10_19_1140"/>
<dbReference type="GO" id="GO:0005829">
    <property type="term" value="C:cytosol"/>
    <property type="evidence" value="ECO:0007669"/>
    <property type="project" value="TreeGrafter"/>
</dbReference>
<reference evidence="1 2" key="1">
    <citation type="submission" date="2015-07" db="EMBL/GenBank/DDBJ databases">
        <title>High-quality genome of monoxenous trypanosomatid Leptomonas pyrrhocoris.</title>
        <authorList>
            <person name="Flegontov P."/>
            <person name="Butenko A."/>
            <person name="Firsov S."/>
            <person name="Vlcek C."/>
            <person name="Logacheva M.D."/>
            <person name="Field M."/>
            <person name="Filatov D."/>
            <person name="Flegontova O."/>
            <person name="Gerasimov E."/>
            <person name="Jackson A.P."/>
            <person name="Kelly S."/>
            <person name="Opperdoes F."/>
            <person name="O'Reilly A."/>
            <person name="Votypka J."/>
            <person name="Yurchenko V."/>
            <person name="Lukes J."/>
        </authorList>
    </citation>
    <scope>NUCLEOTIDE SEQUENCE [LARGE SCALE GENOMIC DNA]</scope>
    <source>
        <strain evidence="1">H10</strain>
    </source>
</reference>
<dbReference type="GO" id="GO:0051879">
    <property type="term" value="F:Hsp90 protein binding"/>
    <property type="evidence" value="ECO:0007669"/>
    <property type="project" value="TreeGrafter"/>
</dbReference>
<keyword evidence="2" id="KW-1185">Reference proteome</keyword>
<gene>
    <name evidence="1" type="ORF">ABB37_07563</name>
</gene>
<dbReference type="GeneID" id="26907848"/>
<dbReference type="InterPro" id="IPR011990">
    <property type="entry name" value="TPR-like_helical_dom_sf"/>
</dbReference>
<dbReference type="EMBL" id="LGTL01000019">
    <property type="protein sequence ID" value="KPA76731.1"/>
    <property type="molecule type" value="Genomic_DNA"/>
</dbReference>
<comment type="caution">
    <text evidence="1">The sequence shown here is derived from an EMBL/GenBank/DDBJ whole genome shotgun (WGS) entry which is preliminary data.</text>
</comment>
<dbReference type="OMA" id="WRAAQCA"/>
<evidence type="ECO:0000313" key="1">
    <source>
        <dbReference type="EMBL" id="KPA76731.1"/>
    </source>
</evidence>
<protein>
    <submittedName>
        <fullName evidence="1">Uncharacterized protein</fullName>
    </submittedName>
</protein>
<dbReference type="PANTHER" id="PTHR46035">
    <property type="entry name" value="TETRATRICOPEPTIDE REPEAT PROTEIN 4"/>
    <property type="match status" value="1"/>
</dbReference>
<dbReference type="SUPFAM" id="SSF48452">
    <property type="entry name" value="TPR-like"/>
    <property type="match status" value="1"/>
</dbReference>
<dbReference type="GO" id="GO:0005634">
    <property type="term" value="C:nucleus"/>
    <property type="evidence" value="ECO:0007669"/>
    <property type="project" value="TreeGrafter"/>
</dbReference>
<dbReference type="CDD" id="cd21377">
    <property type="entry name" value="CTWD_Cns1-like"/>
    <property type="match status" value="1"/>
</dbReference>
<dbReference type="GO" id="GO:0030544">
    <property type="term" value="F:Hsp70 protein binding"/>
    <property type="evidence" value="ECO:0007669"/>
    <property type="project" value="TreeGrafter"/>
</dbReference>
<evidence type="ECO:0000313" key="2">
    <source>
        <dbReference type="Proteomes" id="UP000037923"/>
    </source>
</evidence>
<accession>A0A0N0DT87</accession>
<dbReference type="PANTHER" id="PTHR46035:SF1">
    <property type="entry name" value="TETRATRICOPEPTIDE REPEAT PROTEIN 4"/>
    <property type="match status" value="1"/>
</dbReference>
<dbReference type="RefSeq" id="XP_015655171.1">
    <property type="nucleotide sequence ID" value="XM_015806249.1"/>
</dbReference>
<dbReference type="EMBL" id="LGTL01000019">
    <property type="protein sequence ID" value="KPA76732.1"/>
    <property type="molecule type" value="Genomic_DNA"/>
</dbReference>
<dbReference type="Proteomes" id="UP000037923">
    <property type="component" value="Unassembled WGS sequence"/>
</dbReference>
<dbReference type="OrthoDB" id="420195at2759"/>
<dbReference type="GO" id="GO:0006457">
    <property type="term" value="P:protein folding"/>
    <property type="evidence" value="ECO:0007669"/>
    <property type="project" value="TreeGrafter"/>
</dbReference>
<name>A0A0N0DT87_LEPPY</name>
<sequence>MLRGLVKDEKLTVEQEQHIGELQDEIDEIWNRRGSYQVDPDAWEDMPFFMEHISEEDIAKNESCAALASIVYDEVPPDEIAENRKEHGNRALNLALNPNQERRENLARAACSSYTEALQAKGKDPKLTSTIYANRSLAQYIIGNYGHALEDAQRAIVLNLDYRKAYYRAAKSALALKKYDMALQLLAKGRQISQPPIDAAATAEFAELEALCTQGREKKNAADAKLNRTVRVQAAKVSNVARAITSAGIRMSGRGEVTSEQMGVYGDPKPYFDTEGLLHVPLLFMYDEYQQTDIMHDVACDVCAAELLDELMPFPWDDRGRYQKFDDIIVFYKIDDGVKEPEYYELHQGWPLIEVFRSETYQMPQLMPVLHVICKSSELVERLRIRRVE</sequence>
<dbReference type="RefSeq" id="XP_015655170.1">
    <property type="nucleotide sequence ID" value="XM_015806248.1"/>
</dbReference>
<proteinExistence type="predicted"/>
<dbReference type="Gene3D" id="1.25.40.10">
    <property type="entry name" value="Tetratricopeptide repeat domain"/>
    <property type="match status" value="1"/>
</dbReference>